<evidence type="ECO:0000256" key="2">
    <source>
        <dbReference type="SAM" id="Phobius"/>
    </source>
</evidence>
<dbReference type="RefSeq" id="WP_058512169.1">
    <property type="nucleotide sequence ID" value="NZ_DAIOMV010000002.1"/>
</dbReference>
<feature type="compositionally biased region" description="Polar residues" evidence="1">
    <location>
        <begin position="254"/>
        <end position="265"/>
    </location>
</feature>
<dbReference type="STRING" id="947033.Lste_3364"/>
<dbReference type="EMBL" id="LNYY01000021">
    <property type="protein sequence ID" value="KTD67158.1"/>
    <property type="molecule type" value="Genomic_DNA"/>
</dbReference>
<sequence>MAYNKHHGHEQHTGAHHGHQPSGYNPHAHVYPSTYTPHVQVSTPYVPPVSHVTVVPTRRSYGTYRSYSTGTGAGAGVLLVGALIVIPLFIFALVLKLTLGAVGLAATSMASAGVAAAGAGAFALSAGTFGIGALALYAALGLGYLYSSAKECYSSDKNVFAMIKSRVVHEDKPSFTGVIKSIGAALWSPFLLIGGLAGMGAKAVANAICAKPSTVKTEEPGVQFGTSPFSKLSEPSKKQEQRRSQDVVPGQFDSPLQTDTSQATGKGSHLLDSQIDFPTSGLYPSLNGY</sequence>
<dbReference type="Proteomes" id="UP000054926">
    <property type="component" value="Unassembled WGS sequence"/>
</dbReference>
<dbReference type="AlphaFoldDB" id="A0A0W0ZEE5"/>
<keyword evidence="2 3" id="KW-0812">Transmembrane</keyword>
<keyword evidence="2" id="KW-0472">Membrane</keyword>
<accession>A0A0W0ZEE5</accession>
<feature type="transmembrane region" description="Helical" evidence="2">
    <location>
        <begin position="102"/>
        <end position="123"/>
    </location>
</feature>
<gene>
    <name evidence="3" type="ORF">Lste_3364</name>
</gene>
<keyword evidence="4" id="KW-1185">Reference proteome</keyword>
<name>A0A0W0ZEE5_9GAMM</name>
<feature type="compositionally biased region" description="Basic and acidic residues" evidence="1">
    <location>
        <begin position="234"/>
        <end position="245"/>
    </location>
</feature>
<feature type="compositionally biased region" description="Basic residues" evidence="1">
    <location>
        <begin position="1"/>
        <end position="19"/>
    </location>
</feature>
<organism evidence="3 4">
    <name type="scientific">Legionella steelei</name>
    <dbReference type="NCBI Taxonomy" id="947033"/>
    <lineage>
        <taxon>Bacteria</taxon>
        <taxon>Pseudomonadati</taxon>
        <taxon>Pseudomonadota</taxon>
        <taxon>Gammaproteobacteria</taxon>
        <taxon>Legionellales</taxon>
        <taxon>Legionellaceae</taxon>
        <taxon>Legionella</taxon>
    </lineage>
</organism>
<feature type="transmembrane region" description="Helical" evidence="2">
    <location>
        <begin position="73"/>
        <end position="95"/>
    </location>
</feature>
<feature type="transmembrane region" description="Helical" evidence="2">
    <location>
        <begin position="129"/>
        <end position="147"/>
    </location>
</feature>
<dbReference type="PATRIC" id="fig|947033.5.peg.3577"/>
<evidence type="ECO:0000313" key="4">
    <source>
        <dbReference type="Proteomes" id="UP000054926"/>
    </source>
</evidence>
<dbReference type="OrthoDB" id="5654410at2"/>
<feature type="region of interest" description="Disordered" evidence="1">
    <location>
        <begin position="218"/>
        <end position="272"/>
    </location>
</feature>
<reference evidence="3 4" key="1">
    <citation type="submission" date="2015-11" db="EMBL/GenBank/DDBJ databases">
        <title>Genomic analysis of 38 Legionella species identifies large and diverse effector repertoires.</title>
        <authorList>
            <person name="Burstein D."/>
            <person name="Amaro F."/>
            <person name="Zusman T."/>
            <person name="Lifshitz Z."/>
            <person name="Cohen O."/>
            <person name="Gilbert J.A."/>
            <person name="Pupko T."/>
            <person name="Shuman H.A."/>
            <person name="Segal G."/>
        </authorList>
    </citation>
    <scope>NUCLEOTIDE SEQUENCE [LARGE SCALE GENOMIC DNA]</scope>
    <source>
        <strain evidence="3 4">IMVS3376</strain>
    </source>
</reference>
<keyword evidence="2" id="KW-1133">Transmembrane helix</keyword>
<protein>
    <submittedName>
        <fullName evidence="3">Transmembrane protein</fullName>
    </submittedName>
</protein>
<evidence type="ECO:0000256" key="1">
    <source>
        <dbReference type="SAM" id="MobiDB-lite"/>
    </source>
</evidence>
<evidence type="ECO:0000313" key="3">
    <source>
        <dbReference type="EMBL" id="KTD67158.1"/>
    </source>
</evidence>
<comment type="caution">
    <text evidence="3">The sequence shown here is derived from an EMBL/GenBank/DDBJ whole genome shotgun (WGS) entry which is preliminary data.</text>
</comment>
<feature type="region of interest" description="Disordered" evidence="1">
    <location>
        <begin position="1"/>
        <end position="27"/>
    </location>
</feature>
<proteinExistence type="predicted"/>